<dbReference type="EMBL" id="MFFS01000044">
    <property type="protein sequence ID" value="OGF21990.1"/>
    <property type="molecule type" value="Genomic_DNA"/>
</dbReference>
<reference evidence="4 5" key="1">
    <citation type="journal article" date="2016" name="Nat. Commun.">
        <title>Thousands of microbial genomes shed light on interconnected biogeochemical processes in an aquifer system.</title>
        <authorList>
            <person name="Anantharaman K."/>
            <person name="Brown C.T."/>
            <person name="Hug L.A."/>
            <person name="Sharon I."/>
            <person name="Castelle C.J."/>
            <person name="Probst A.J."/>
            <person name="Thomas B.C."/>
            <person name="Singh A."/>
            <person name="Wilkins M.J."/>
            <person name="Karaoz U."/>
            <person name="Brodie E.L."/>
            <person name="Williams K.H."/>
            <person name="Hubbard S.S."/>
            <person name="Banfield J.F."/>
        </authorList>
    </citation>
    <scope>NUCLEOTIDE SEQUENCE [LARGE SCALE GENOMIC DNA]</scope>
</reference>
<name>A0A1F5S5J7_9BACT</name>
<dbReference type="STRING" id="1797985.A2Y83_03185"/>
<protein>
    <recommendedName>
        <fullName evidence="3">Fe-S hydro-lyase tartrate dehydratase beta-type catalytic domain-containing protein</fullName>
    </recommendedName>
</protein>
<dbReference type="Gene3D" id="3.20.130.10">
    <property type="entry name" value="Fe-S hydro-lyase, tartrate dehydratase beta-type, catalytic domain"/>
    <property type="match status" value="1"/>
</dbReference>
<dbReference type="SUPFAM" id="SSF117457">
    <property type="entry name" value="FumA C-terminal domain-like"/>
    <property type="match status" value="1"/>
</dbReference>
<sequence>MNNFLKLKIGDEILLNGAVFTLRDRAHLFLLKNEFPKIRNSIIFHCGPLLAGDEIISAGPTTSARFNSYTPELIEKYSIRAIIGKGGMDDNVLKKMRGKVVYFSAIGGAGALYAKCMKVIHVYKRVFGMAEAIWELEVKDFPVIVTMDAWGNSLHKEILEQSFLQSL</sequence>
<comment type="similarity">
    <text evidence="1">Belongs to the class-I fumarase family.</text>
</comment>
<dbReference type="PANTHER" id="PTHR43351">
    <property type="entry name" value="L(+)-TARTRATE DEHYDRATASE SUBUNIT BETA"/>
    <property type="match status" value="1"/>
</dbReference>
<evidence type="ECO:0000313" key="4">
    <source>
        <dbReference type="EMBL" id="OGF21990.1"/>
    </source>
</evidence>
<evidence type="ECO:0000256" key="1">
    <source>
        <dbReference type="ARBA" id="ARBA00008876"/>
    </source>
</evidence>
<evidence type="ECO:0000313" key="5">
    <source>
        <dbReference type="Proteomes" id="UP000178323"/>
    </source>
</evidence>
<proteinExistence type="inferred from homology"/>
<dbReference type="GO" id="GO:0016836">
    <property type="term" value="F:hydro-lyase activity"/>
    <property type="evidence" value="ECO:0007669"/>
    <property type="project" value="InterPro"/>
</dbReference>
<feature type="domain" description="Fe-S hydro-lyase tartrate dehydratase beta-type catalytic" evidence="3">
    <location>
        <begin position="5"/>
        <end position="157"/>
    </location>
</feature>
<dbReference type="Pfam" id="PF05683">
    <property type="entry name" value="Fumerase_C"/>
    <property type="match status" value="1"/>
</dbReference>
<evidence type="ECO:0000259" key="3">
    <source>
        <dbReference type="Pfam" id="PF05683"/>
    </source>
</evidence>
<dbReference type="InterPro" id="IPR036660">
    <property type="entry name" value="Fe-S_hydroAse_TtdB_cat_sf"/>
</dbReference>
<dbReference type="NCBIfam" id="TIGR00723">
    <property type="entry name" value="ttdB_fumA_fumB"/>
    <property type="match status" value="1"/>
</dbReference>
<gene>
    <name evidence="4" type="ORF">A2Y83_03185</name>
</gene>
<organism evidence="4 5">
    <name type="scientific">Candidatus Falkowbacteria bacterium RBG_13_39_14</name>
    <dbReference type="NCBI Taxonomy" id="1797985"/>
    <lineage>
        <taxon>Bacteria</taxon>
        <taxon>Candidatus Falkowiibacteriota</taxon>
    </lineage>
</organism>
<keyword evidence="2" id="KW-0456">Lyase</keyword>
<dbReference type="AlphaFoldDB" id="A0A1F5S5J7"/>
<accession>A0A1F5S5J7</accession>
<comment type="caution">
    <text evidence="4">The sequence shown here is derived from an EMBL/GenBank/DDBJ whole genome shotgun (WGS) entry which is preliminary data.</text>
</comment>
<dbReference type="InterPro" id="IPR004647">
    <property type="entry name" value="Fe-S_hydro-lyase_TtdB-typ_cat"/>
</dbReference>
<dbReference type="Proteomes" id="UP000178323">
    <property type="component" value="Unassembled WGS sequence"/>
</dbReference>
<evidence type="ECO:0000256" key="2">
    <source>
        <dbReference type="ARBA" id="ARBA00023239"/>
    </source>
</evidence>
<dbReference type="PANTHER" id="PTHR43351:SF2">
    <property type="entry name" value="L(+)-TARTRATE DEHYDRATASE SUBUNIT BETA-RELATED"/>
    <property type="match status" value="1"/>
</dbReference>